<proteinExistence type="predicted"/>
<protein>
    <submittedName>
        <fullName evidence="1">Uncharacterized protein</fullName>
    </submittedName>
</protein>
<accession>A0ACC2S2W7</accession>
<gene>
    <name evidence="1" type="ORF">DSO57_1030068</name>
</gene>
<evidence type="ECO:0000313" key="1">
    <source>
        <dbReference type="EMBL" id="KAJ9056724.1"/>
    </source>
</evidence>
<dbReference type="Proteomes" id="UP001165960">
    <property type="component" value="Unassembled WGS sequence"/>
</dbReference>
<dbReference type="EMBL" id="QTSX02005883">
    <property type="protein sequence ID" value="KAJ9056724.1"/>
    <property type="molecule type" value="Genomic_DNA"/>
</dbReference>
<organism evidence="1 2">
    <name type="scientific">Entomophthora muscae</name>
    <dbReference type="NCBI Taxonomy" id="34485"/>
    <lineage>
        <taxon>Eukaryota</taxon>
        <taxon>Fungi</taxon>
        <taxon>Fungi incertae sedis</taxon>
        <taxon>Zoopagomycota</taxon>
        <taxon>Entomophthoromycotina</taxon>
        <taxon>Entomophthoromycetes</taxon>
        <taxon>Entomophthorales</taxon>
        <taxon>Entomophthoraceae</taxon>
        <taxon>Entomophthora</taxon>
    </lineage>
</organism>
<keyword evidence="2" id="KW-1185">Reference proteome</keyword>
<reference evidence="1" key="1">
    <citation type="submission" date="2022-04" db="EMBL/GenBank/DDBJ databases">
        <title>Genome of the entomopathogenic fungus Entomophthora muscae.</title>
        <authorList>
            <person name="Elya C."/>
            <person name="Lovett B.R."/>
            <person name="Lee E."/>
            <person name="Macias A.M."/>
            <person name="Hajek A.E."/>
            <person name="De Bivort B.L."/>
            <person name="Kasson M.T."/>
            <person name="De Fine Licht H.H."/>
            <person name="Stajich J.E."/>
        </authorList>
    </citation>
    <scope>NUCLEOTIDE SEQUENCE</scope>
    <source>
        <strain evidence="1">Berkeley</strain>
    </source>
</reference>
<name>A0ACC2S2W7_9FUNG</name>
<sequence>MPLDNETPVALTKASQLSSAHSQEETQAWSQRKVKFLLANQAIQKILAMNAGGQNFQTIAECLEFTWKIIMREFNEVHRQKKTIKMNSLLSKKPSQHAEKYSVRLALMQNNPNIKLT</sequence>
<comment type="caution">
    <text evidence="1">The sequence shown here is derived from an EMBL/GenBank/DDBJ whole genome shotgun (WGS) entry which is preliminary data.</text>
</comment>
<evidence type="ECO:0000313" key="2">
    <source>
        <dbReference type="Proteomes" id="UP001165960"/>
    </source>
</evidence>